<organism evidence="1 2">
    <name type="scientific">Elysia crispata</name>
    <name type="common">lettuce slug</name>
    <dbReference type="NCBI Taxonomy" id="231223"/>
    <lineage>
        <taxon>Eukaryota</taxon>
        <taxon>Metazoa</taxon>
        <taxon>Spiralia</taxon>
        <taxon>Lophotrochozoa</taxon>
        <taxon>Mollusca</taxon>
        <taxon>Gastropoda</taxon>
        <taxon>Heterobranchia</taxon>
        <taxon>Euthyneura</taxon>
        <taxon>Panpulmonata</taxon>
        <taxon>Sacoglossa</taxon>
        <taxon>Placobranchoidea</taxon>
        <taxon>Plakobranchidae</taxon>
        <taxon>Elysia</taxon>
    </lineage>
</organism>
<dbReference type="Proteomes" id="UP001283361">
    <property type="component" value="Unassembled WGS sequence"/>
</dbReference>
<evidence type="ECO:0000313" key="1">
    <source>
        <dbReference type="EMBL" id="KAK3795140.1"/>
    </source>
</evidence>
<reference evidence="1" key="1">
    <citation type="journal article" date="2023" name="G3 (Bethesda)">
        <title>A reference genome for the long-term kleptoplast-retaining sea slug Elysia crispata morphotype clarki.</title>
        <authorList>
            <person name="Eastman K.E."/>
            <person name="Pendleton A.L."/>
            <person name="Shaikh M.A."/>
            <person name="Suttiyut T."/>
            <person name="Ogas R."/>
            <person name="Tomko P."/>
            <person name="Gavelis G."/>
            <person name="Widhalm J.R."/>
            <person name="Wisecaver J.H."/>
        </authorList>
    </citation>
    <scope>NUCLEOTIDE SEQUENCE</scope>
    <source>
        <strain evidence="1">ECLA1</strain>
    </source>
</reference>
<dbReference type="AlphaFoldDB" id="A0AAE1AW41"/>
<keyword evidence="2" id="KW-1185">Reference proteome</keyword>
<accession>A0AAE1AW41</accession>
<gene>
    <name evidence="1" type="ORF">RRG08_028341</name>
</gene>
<sequence length="75" mass="8299">MVGASTVCPGFLDPLAEDVAKTKTLCCQCRRAASSEILTPFIIWKDQTQVEGASLRKSCPSYVNELWQVQRIVPI</sequence>
<proteinExistence type="predicted"/>
<protein>
    <submittedName>
        <fullName evidence="1">Uncharacterized protein</fullName>
    </submittedName>
</protein>
<name>A0AAE1AW41_9GAST</name>
<evidence type="ECO:0000313" key="2">
    <source>
        <dbReference type="Proteomes" id="UP001283361"/>
    </source>
</evidence>
<comment type="caution">
    <text evidence="1">The sequence shown here is derived from an EMBL/GenBank/DDBJ whole genome shotgun (WGS) entry which is preliminary data.</text>
</comment>
<dbReference type="EMBL" id="JAWDGP010001078">
    <property type="protein sequence ID" value="KAK3795140.1"/>
    <property type="molecule type" value="Genomic_DNA"/>
</dbReference>